<organism evidence="4 5">
    <name type="scientific">Rhynocoris fuscipes</name>
    <dbReference type="NCBI Taxonomy" id="488301"/>
    <lineage>
        <taxon>Eukaryota</taxon>
        <taxon>Metazoa</taxon>
        <taxon>Ecdysozoa</taxon>
        <taxon>Arthropoda</taxon>
        <taxon>Hexapoda</taxon>
        <taxon>Insecta</taxon>
        <taxon>Pterygota</taxon>
        <taxon>Neoptera</taxon>
        <taxon>Paraneoptera</taxon>
        <taxon>Hemiptera</taxon>
        <taxon>Heteroptera</taxon>
        <taxon>Panheteroptera</taxon>
        <taxon>Cimicomorpha</taxon>
        <taxon>Reduviidae</taxon>
        <taxon>Harpactorinae</taxon>
        <taxon>Harpactorini</taxon>
        <taxon>Rhynocoris</taxon>
    </lineage>
</organism>
<proteinExistence type="predicted"/>
<feature type="domain" description="Ig-like" evidence="3">
    <location>
        <begin position="6"/>
        <end position="110"/>
    </location>
</feature>
<gene>
    <name evidence="4" type="ORF">O3M35_005659</name>
</gene>
<evidence type="ECO:0000313" key="4">
    <source>
        <dbReference type="EMBL" id="KAK9511000.1"/>
    </source>
</evidence>
<dbReference type="InterPro" id="IPR036179">
    <property type="entry name" value="Ig-like_dom_sf"/>
</dbReference>
<keyword evidence="2" id="KW-0812">Transmembrane</keyword>
<protein>
    <recommendedName>
        <fullName evidence="3">Ig-like domain-containing protein</fullName>
    </recommendedName>
</protein>
<evidence type="ECO:0000256" key="2">
    <source>
        <dbReference type="SAM" id="Phobius"/>
    </source>
</evidence>
<dbReference type="AlphaFoldDB" id="A0AAW1DMQ3"/>
<keyword evidence="2" id="KW-1133">Transmembrane helix</keyword>
<dbReference type="Pfam" id="PF08205">
    <property type="entry name" value="C2-set_2"/>
    <property type="match status" value="1"/>
</dbReference>
<dbReference type="InterPro" id="IPR013162">
    <property type="entry name" value="CD80_C2-set"/>
</dbReference>
<keyword evidence="2" id="KW-0472">Membrane</keyword>
<dbReference type="Gene3D" id="2.60.40.10">
    <property type="entry name" value="Immunoglobulins"/>
    <property type="match status" value="1"/>
</dbReference>
<keyword evidence="5" id="KW-1185">Reference proteome</keyword>
<feature type="transmembrane region" description="Helical" evidence="2">
    <location>
        <begin position="136"/>
        <end position="156"/>
    </location>
</feature>
<reference evidence="4 5" key="1">
    <citation type="submission" date="2022-12" db="EMBL/GenBank/DDBJ databases">
        <title>Chromosome-level genome assembly of true bugs.</title>
        <authorList>
            <person name="Ma L."/>
            <person name="Li H."/>
        </authorList>
    </citation>
    <scope>NUCLEOTIDE SEQUENCE [LARGE SCALE GENOMIC DNA]</scope>
    <source>
        <strain evidence="4">Lab_2022b</strain>
    </source>
</reference>
<dbReference type="PROSITE" id="PS50835">
    <property type="entry name" value="IG_LIKE"/>
    <property type="match status" value="1"/>
</dbReference>
<keyword evidence="1" id="KW-1015">Disulfide bond</keyword>
<comment type="caution">
    <text evidence="4">The sequence shown here is derived from an EMBL/GenBank/DDBJ whole genome shotgun (WGS) entry which is preliminary data.</text>
</comment>
<dbReference type="InterPro" id="IPR013783">
    <property type="entry name" value="Ig-like_fold"/>
</dbReference>
<evidence type="ECO:0000313" key="5">
    <source>
        <dbReference type="Proteomes" id="UP001461498"/>
    </source>
</evidence>
<sequence length="165" mass="18012">MITESPKSPYLLIDSRRLDPGNLFVPVKENSRLSVECVVEGGAPAPGLHWLLVPPPGAASPPGLSPAPSSSHAHNGFTASIATIPRVLRAHHNSTVACIVTHPTLPAPLNASILLDVQCKSNFYFLLFNQSFITNLLFFLLLFTVLNNIIQLWTLIPLKILKKYL</sequence>
<dbReference type="Proteomes" id="UP001461498">
    <property type="component" value="Unassembled WGS sequence"/>
</dbReference>
<evidence type="ECO:0000259" key="3">
    <source>
        <dbReference type="PROSITE" id="PS50835"/>
    </source>
</evidence>
<evidence type="ECO:0000256" key="1">
    <source>
        <dbReference type="ARBA" id="ARBA00023157"/>
    </source>
</evidence>
<dbReference type="InterPro" id="IPR007110">
    <property type="entry name" value="Ig-like_dom"/>
</dbReference>
<accession>A0AAW1DMQ3</accession>
<dbReference type="SUPFAM" id="SSF48726">
    <property type="entry name" value="Immunoglobulin"/>
    <property type="match status" value="1"/>
</dbReference>
<dbReference type="EMBL" id="JAPXFL010000002">
    <property type="protein sequence ID" value="KAK9511000.1"/>
    <property type="molecule type" value="Genomic_DNA"/>
</dbReference>
<name>A0AAW1DMQ3_9HEMI</name>